<feature type="domain" description="HTH lysR-type" evidence="5">
    <location>
        <begin position="6"/>
        <end position="63"/>
    </location>
</feature>
<evidence type="ECO:0000256" key="4">
    <source>
        <dbReference type="ARBA" id="ARBA00023163"/>
    </source>
</evidence>
<dbReference type="EMBL" id="AKKL01000019">
    <property type="protein sequence ID" value="EKT62501.1"/>
    <property type="molecule type" value="Genomic_DNA"/>
</dbReference>
<comment type="caution">
    <text evidence="6">The sequence shown here is derived from an EMBL/GenBank/DDBJ whole genome shotgun (WGS) entry which is preliminary data.</text>
</comment>
<dbReference type="STRING" id="1141662.OOA_06818"/>
<dbReference type="Gene3D" id="1.10.10.10">
    <property type="entry name" value="Winged helix-like DNA-binding domain superfamily/Winged helix DNA-binding domain"/>
    <property type="match status" value="1"/>
</dbReference>
<evidence type="ECO:0000256" key="3">
    <source>
        <dbReference type="ARBA" id="ARBA00023125"/>
    </source>
</evidence>
<keyword evidence="3" id="KW-0238">DNA-binding</keyword>
<keyword evidence="2" id="KW-0805">Transcription regulation</keyword>
<comment type="similarity">
    <text evidence="1">Belongs to the LysR transcriptional regulatory family.</text>
</comment>
<reference evidence="6 7" key="1">
    <citation type="journal article" date="2012" name="BMC Genomics">
        <title>Comparative genomics of bacteria in the genus Providencia isolated from wild Drosophila melanogaster.</title>
        <authorList>
            <person name="Galac M.R."/>
            <person name="Lazzaro B.P."/>
        </authorList>
    </citation>
    <scope>NUCLEOTIDE SEQUENCE [LARGE SCALE GENOMIC DNA]</scope>
    <source>
        <strain evidence="6 7">DSM 19968</strain>
    </source>
</reference>
<keyword evidence="7" id="KW-1185">Reference proteome</keyword>
<dbReference type="PANTHER" id="PTHR30126:SF91">
    <property type="entry name" value="LYSR FAMILY TRANSCRIPTIONAL REGULATOR"/>
    <property type="match status" value="1"/>
</dbReference>
<dbReference type="OrthoDB" id="196624at2"/>
<name>K8WRB9_9GAMM</name>
<dbReference type="InterPro" id="IPR036388">
    <property type="entry name" value="WH-like_DNA-bd_sf"/>
</dbReference>
<dbReference type="InterPro" id="IPR036390">
    <property type="entry name" value="WH_DNA-bd_sf"/>
</dbReference>
<evidence type="ECO:0000256" key="2">
    <source>
        <dbReference type="ARBA" id="ARBA00023015"/>
    </source>
</evidence>
<gene>
    <name evidence="6" type="ORF">OOA_06818</name>
</gene>
<dbReference type="Pfam" id="PF03466">
    <property type="entry name" value="LysR_substrate"/>
    <property type="match status" value="1"/>
</dbReference>
<dbReference type="GO" id="GO:0003700">
    <property type="term" value="F:DNA-binding transcription factor activity"/>
    <property type="evidence" value="ECO:0007669"/>
    <property type="project" value="InterPro"/>
</dbReference>
<evidence type="ECO:0000256" key="1">
    <source>
        <dbReference type="ARBA" id="ARBA00009437"/>
    </source>
</evidence>
<dbReference type="Gene3D" id="3.40.190.290">
    <property type="match status" value="1"/>
</dbReference>
<dbReference type="CDD" id="cd05466">
    <property type="entry name" value="PBP2_LTTR_substrate"/>
    <property type="match status" value="1"/>
</dbReference>
<dbReference type="SUPFAM" id="SSF53850">
    <property type="entry name" value="Periplasmic binding protein-like II"/>
    <property type="match status" value="1"/>
</dbReference>
<keyword evidence="4" id="KW-0804">Transcription</keyword>
<organism evidence="6 7">
    <name type="scientific">Providencia burhodogranariea DSM 19968</name>
    <dbReference type="NCBI Taxonomy" id="1141662"/>
    <lineage>
        <taxon>Bacteria</taxon>
        <taxon>Pseudomonadati</taxon>
        <taxon>Pseudomonadota</taxon>
        <taxon>Gammaproteobacteria</taxon>
        <taxon>Enterobacterales</taxon>
        <taxon>Morganellaceae</taxon>
        <taxon>Providencia</taxon>
    </lineage>
</organism>
<dbReference type="InterPro" id="IPR000847">
    <property type="entry name" value="LysR_HTH_N"/>
</dbReference>
<dbReference type="Proteomes" id="UP000009336">
    <property type="component" value="Unassembled WGS sequence"/>
</dbReference>
<evidence type="ECO:0000313" key="7">
    <source>
        <dbReference type="Proteomes" id="UP000009336"/>
    </source>
</evidence>
<dbReference type="PATRIC" id="fig|1141662.3.peg.1382"/>
<dbReference type="HOGENOM" id="CLU_039613_35_0_6"/>
<accession>K8WRB9</accession>
<dbReference type="InterPro" id="IPR005119">
    <property type="entry name" value="LysR_subst-bd"/>
</dbReference>
<dbReference type="PROSITE" id="PS50931">
    <property type="entry name" value="HTH_LYSR"/>
    <property type="match status" value="1"/>
</dbReference>
<dbReference type="Pfam" id="PF00126">
    <property type="entry name" value="HTH_1"/>
    <property type="match status" value="1"/>
</dbReference>
<dbReference type="PANTHER" id="PTHR30126">
    <property type="entry name" value="HTH-TYPE TRANSCRIPTIONAL REGULATOR"/>
    <property type="match status" value="1"/>
</dbReference>
<evidence type="ECO:0000259" key="5">
    <source>
        <dbReference type="PROSITE" id="PS50931"/>
    </source>
</evidence>
<dbReference type="RefSeq" id="WP_008911392.1">
    <property type="nucleotide sequence ID" value="NZ_KB233222.1"/>
</dbReference>
<sequence>MGKLRFSLMQIEAFTCVCEAGNFTLAAKRLKKDRTTIRELVEYLELDLGYLLFDRQTRPLQLSPAGKKLYRQARLFLQEAEAFGILAEQIPQQVNQSYTLCYDPFTPRQFLANLVVELHQQNIQLNLLMMERIDAENALENGIADIAIYQAINRSISEKFKWRAIGSIEFAVYANDDFFPSVTPLPLITLASKCQIIPFRDLPESISKRLQISDHIQIINEISLLQSMLASGLGWAFLPTHLQPTLLPKIKIWDTELGHQGLLHPMVALWKPGPNNGLLNIINQLQQI</sequence>
<protein>
    <submittedName>
        <fullName evidence="6">Regulatory protein LysR</fullName>
    </submittedName>
</protein>
<proteinExistence type="inferred from homology"/>
<evidence type="ECO:0000313" key="6">
    <source>
        <dbReference type="EMBL" id="EKT62501.1"/>
    </source>
</evidence>
<dbReference type="SUPFAM" id="SSF46785">
    <property type="entry name" value="Winged helix' DNA-binding domain"/>
    <property type="match status" value="1"/>
</dbReference>
<dbReference type="eggNOG" id="COG0583">
    <property type="taxonomic scope" value="Bacteria"/>
</dbReference>
<dbReference type="GO" id="GO:0000976">
    <property type="term" value="F:transcription cis-regulatory region binding"/>
    <property type="evidence" value="ECO:0007669"/>
    <property type="project" value="TreeGrafter"/>
</dbReference>
<dbReference type="AlphaFoldDB" id="K8WRB9"/>